<comment type="caution">
    <text evidence="2">The sequence shown here is derived from an EMBL/GenBank/DDBJ whole genome shotgun (WGS) entry which is preliminary data.</text>
</comment>
<keyword evidence="1" id="KW-0812">Transmembrane</keyword>
<proteinExistence type="predicted"/>
<gene>
    <name evidence="2" type="ORF">BD847_0722</name>
</gene>
<keyword evidence="3" id="KW-1185">Reference proteome</keyword>
<protein>
    <submittedName>
        <fullName evidence="2">Cbb3-type cytochrome oxidase component FixQ</fullName>
    </submittedName>
</protein>
<dbReference type="EMBL" id="QRDQ01000007">
    <property type="protein sequence ID" value="RED26797.1"/>
    <property type="molecule type" value="Genomic_DNA"/>
</dbReference>
<dbReference type="AlphaFoldDB" id="A0A3D9G2J0"/>
<organism evidence="2 3">
    <name type="scientific">Flavobacterium cutihirudinis</name>
    <dbReference type="NCBI Taxonomy" id="1265740"/>
    <lineage>
        <taxon>Bacteria</taxon>
        <taxon>Pseudomonadati</taxon>
        <taxon>Bacteroidota</taxon>
        <taxon>Flavobacteriia</taxon>
        <taxon>Flavobacteriales</taxon>
        <taxon>Flavobacteriaceae</taxon>
        <taxon>Flavobacterium</taxon>
    </lineage>
</organism>
<keyword evidence="1" id="KW-1133">Transmembrane helix</keyword>
<accession>A0A3D9G2J0</accession>
<keyword evidence="1" id="KW-0472">Membrane</keyword>
<dbReference type="Proteomes" id="UP000257004">
    <property type="component" value="Unassembled WGS sequence"/>
</dbReference>
<sequence length="91" mass="10029">MKIFRKISGCILIVLASIFSFSTVLALAKAILVDCVREINNNTAQGIGYLFGTLIMGTLFVLLIIYMFKSGFRLVRTKPVVQDSIDDIGVL</sequence>
<evidence type="ECO:0000313" key="2">
    <source>
        <dbReference type="EMBL" id="RED26797.1"/>
    </source>
</evidence>
<evidence type="ECO:0000313" key="3">
    <source>
        <dbReference type="Proteomes" id="UP000257004"/>
    </source>
</evidence>
<reference evidence="2 3" key="1">
    <citation type="submission" date="2018-07" db="EMBL/GenBank/DDBJ databases">
        <title>Genomic Encyclopedia of Archaeal and Bacterial Type Strains, Phase II (KMG-II): from individual species to whole genera.</title>
        <authorList>
            <person name="Goeker M."/>
        </authorList>
    </citation>
    <scope>NUCLEOTIDE SEQUENCE [LARGE SCALE GENOMIC DNA]</scope>
    <source>
        <strain evidence="2 3">DSM 25795</strain>
    </source>
</reference>
<feature type="transmembrane region" description="Helical" evidence="1">
    <location>
        <begin position="46"/>
        <end position="68"/>
    </location>
</feature>
<dbReference type="RefSeq" id="WP_115886873.1">
    <property type="nucleotide sequence ID" value="NZ_QRDQ01000007.1"/>
</dbReference>
<evidence type="ECO:0000256" key="1">
    <source>
        <dbReference type="SAM" id="Phobius"/>
    </source>
</evidence>
<name>A0A3D9G2J0_9FLAO</name>